<evidence type="ECO:0000313" key="1">
    <source>
        <dbReference type="EMBL" id="KAH3843780.1"/>
    </source>
</evidence>
<comment type="caution">
    <text evidence="1">The sequence shown here is derived from an EMBL/GenBank/DDBJ whole genome shotgun (WGS) entry which is preliminary data.</text>
</comment>
<sequence>MLISRVDIRTFTSKREIGFGKRRKHDVILMRFPKPISRSLEKVRINLVKSM</sequence>
<organism evidence="1 2">
    <name type="scientific">Dreissena polymorpha</name>
    <name type="common">Zebra mussel</name>
    <name type="synonym">Mytilus polymorpha</name>
    <dbReference type="NCBI Taxonomy" id="45954"/>
    <lineage>
        <taxon>Eukaryota</taxon>
        <taxon>Metazoa</taxon>
        <taxon>Spiralia</taxon>
        <taxon>Lophotrochozoa</taxon>
        <taxon>Mollusca</taxon>
        <taxon>Bivalvia</taxon>
        <taxon>Autobranchia</taxon>
        <taxon>Heteroconchia</taxon>
        <taxon>Euheterodonta</taxon>
        <taxon>Imparidentia</taxon>
        <taxon>Neoheterodontei</taxon>
        <taxon>Myida</taxon>
        <taxon>Dreissenoidea</taxon>
        <taxon>Dreissenidae</taxon>
        <taxon>Dreissena</taxon>
    </lineage>
</organism>
<gene>
    <name evidence="1" type="ORF">DPMN_117311</name>
</gene>
<dbReference type="AlphaFoldDB" id="A0A9D4QVJ6"/>
<reference evidence="1" key="2">
    <citation type="submission" date="2020-11" db="EMBL/GenBank/DDBJ databases">
        <authorList>
            <person name="McCartney M.A."/>
            <person name="Auch B."/>
            <person name="Kono T."/>
            <person name="Mallez S."/>
            <person name="Becker A."/>
            <person name="Gohl D.M."/>
            <person name="Silverstein K.A.T."/>
            <person name="Koren S."/>
            <person name="Bechman K.B."/>
            <person name="Herman A."/>
            <person name="Abrahante J.E."/>
            <person name="Garbe J."/>
        </authorList>
    </citation>
    <scope>NUCLEOTIDE SEQUENCE</scope>
    <source>
        <strain evidence="1">Duluth1</strain>
        <tissue evidence="1">Whole animal</tissue>
    </source>
</reference>
<protein>
    <submittedName>
        <fullName evidence="1">Uncharacterized protein</fullName>
    </submittedName>
</protein>
<reference evidence="1" key="1">
    <citation type="journal article" date="2019" name="bioRxiv">
        <title>The Genome of the Zebra Mussel, Dreissena polymorpha: A Resource for Invasive Species Research.</title>
        <authorList>
            <person name="McCartney M.A."/>
            <person name="Auch B."/>
            <person name="Kono T."/>
            <person name="Mallez S."/>
            <person name="Zhang Y."/>
            <person name="Obille A."/>
            <person name="Becker A."/>
            <person name="Abrahante J.E."/>
            <person name="Garbe J."/>
            <person name="Badalamenti J.P."/>
            <person name="Herman A."/>
            <person name="Mangelson H."/>
            <person name="Liachko I."/>
            <person name="Sullivan S."/>
            <person name="Sone E.D."/>
            <person name="Koren S."/>
            <person name="Silverstein K.A.T."/>
            <person name="Beckman K.B."/>
            <person name="Gohl D.M."/>
        </authorList>
    </citation>
    <scope>NUCLEOTIDE SEQUENCE</scope>
    <source>
        <strain evidence="1">Duluth1</strain>
        <tissue evidence="1">Whole animal</tissue>
    </source>
</reference>
<name>A0A9D4QVJ6_DREPO</name>
<proteinExistence type="predicted"/>
<evidence type="ECO:0000313" key="2">
    <source>
        <dbReference type="Proteomes" id="UP000828390"/>
    </source>
</evidence>
<keyword evidence="2" id="KW-1185">Reference proteome</keyword>
<accession>A0A9D4QVJ6</accession>
<dbReference type="Proteomes" id="UP000828390">
    <property type="component" value="Unassembled WGS sequence"/>
</dbReference>
<dbReference type="EMBL" id="JAIWYP010000004">
    <property type="protein sequence ID" value="KAH3843780.1"/>
    <property type="molecule type" value="Genomic_DNA"/>
</dbReference>